<accession>A0AAV8WL54</accession>
<evidence type="ECO:0000256" key="8">
    <source>
        <dbReference type="ARBA" id="ARBA00022824"/>
    </source>
</evidence>
<keyword evidence="8" id="KW-0256">Endoplasmic reticulum</keyword>
<dbReference type="CDD" id="cd20628">
    <property type="entry name" value="CYP4"/>
    <property type="match status" value="1"/>
</dbReference>
<evidence type="ECO:0000256" key="15">
    <source>
        <dbReference type="RuleBase" id="RU000461"/>
    </source>
</evidence>
<feature type="signal peptide" evidence="16">
    <location>
        <begin position="1"/>
        <end position="21"/>
    </location>
</feature>
<name>A0AAV8WL54_9CUCU</name>
<evidence type="ECO:0000256" key="12">
    <source>
        <dbReference type="ARBA" id="ARBA00023033"/>
    </source>
</evidence>
<dbReference type="Gene3D" id="1.10.630.10">
    <property type="entry name" value="Cytochrome P450"/>
    <property type="match status" value="2"/>
</dbReference>
<comment type="cofactor">
    <cofactor evidence="1 14">
        <name>heme</name>
        <dbReference type="ChEBI" id="CHEBI:30413"/>
    </cofactor>
</comment>
<evidence type="ECO:0000313" key="17">
    <source>
        <dbReference type="EMBL" id="KAJ8927505.1"/>
    </source>
</evidence>
<evidence type="ECO:0008006" key="19">
    <source>
        <dbReference type="Google" id="ProtNLM"/>
    </source>
</evidence>
<evidence type="ECO:0000313" key="18">
    <source>
        <dbReference type="Proteomes" id="UP001162156"/>
    </source>
</evidence>
<evidence type="ECO:0000256" key="16">
    <source>
        <dbReference type="SAM" id="SignalP"/>
    </source>
</evidence>
<dbReference type="GO" id="GO:0005506">
    <property type="term" value="F:iron ion binding"/>
    <property type="evidence" value="ECO:0007669"/>
    <property type="project" value="InterPro"/>
</dbReference>
<dbReference type="EMBL" id="JANEYF010005625">
    <property type="protein sequence ID" value="KAJ8927505.1"/>
    <property type="molecule type" value="Genomic_DNA"/>
</dbReference>
<keyword evidence="7 14" id="KW-0479">Metal-binding</keyword>
<evidence type="ECO:0000256" key="14">
    <source>
        <dbReference type="PIRSR" id="PIRSR602401-1"/>
    </source>
</evidence>
<dbReference type="InterPro" id="IPR001128">
    <property type="entry name" value="Cyt_P450"/>
</dbReference>
<keyword evidence="10 15" id="KW-0560">Oxidoreductase</keyword>
<dbReference type="GO" id="GO:0020037">
    <property type="term" value="F:heme binding"/>
    <property type="evidence" value="ECO:0007669"/>
    <property type="project" value="InterPro"/>
</dbReference>
<comment type="subcellular location">
    <subcellularLocation>
        <location evidence="4">Endoplasmic reticulum membrane</location>
        <topology evidence="4">Peripheral membrane protein</topology>
    </subcellularLocation>
    <subcellularLocation>
        <location evidence="3">Microsome membrane</location>
        <topology evidence="3">Peripheral membrane protein</topology>
    </subcellularLocation>
</comment>
<evidence type="ECO:0000256" key="1">
    <source>
        <dbReference type="ARBA" id="ARBA00001971"/>
    </source>
</evidence>
<gene>
    <name evidence="17" type="ORF">NQ314_020000</name>
</gene>
<proteinExistence type="inferred from homology"/>
<evidence type="ECO:0000256" key="13">
    <source>
        <dbReference type="ARBA" id="ARBA00023136"/>
    </source>
</evidence>
<dbReference type="AlphaFoldDB" id="A0AAV8WL54"/>
<dbReference type="PROSITE" id="PS00086">
    <property type="entry name" value="CYTOCHROME_P450"/>
    <property type="match status" value="1"/>
</dbReference>
<dbReference type="SUPFAM" id="SSF48264">
    <property type="entry name" value="Cytochrome P450"/>
    <property type="match status" value="1"/>
</dbReference>
<evidence type="ECO:0000256" key="5">
    <source>
        <dbReference type="ARBA" id="ARBA00010617"/>
    </source>
</evidence>
<evidence type="ECO:0000256" key="2">
    <source>
        <dbReference type="ARBA" id="ARBA00003690"/>
    </source>
</evidence>
<keyword evidence="18" id="KW-1185">Reference proteome</keyword>
<evidence type="ECO:0000256" key="11">
    <source>
        <dbReference type="ARBA" id="ARBA00023004"/>
    </source>
</evidence>
<comment type="similarity">
    <text evidence="5 15">Belongs to the cytochrome P450 family.</text>
</comment>
<evidence type="ECO:0000256" key="3">
    <source>
        <dbReference type="ARBA" id="ARBA00004174"/>
    </source>
</evidence>
<dbReference type="InterPro" id="IPR017972">
    <property type="entry name" value="Cyt_P450_CS"/>
</dbReference>
<evidence type="ECO:0000256" key="6">
    <source>
        <dbReference type="ARBA" id="ARBA00022617"/>
    </source>
</evidence>
<feature type="binding site" description="axial binding residue" evidence="14">
    <location>
        <position position="421"/>
    </location>
    <ligand>
        <name>heme</name>
        <dbReference type="ChEBI" id="CHEBI:30413"/>
    </ligand>
    <ligandPart>
        <name>Fe</name>
        <dbReference type="ChEBI" id="CHEBI:18248"/>
    </ligandPart>
</feature>
<dbReference type="InterPro" id="IPR002401">
    <property type="entry name" value="Cyt_P450_E_grp-I"/>
</dbReference>
<evidence type="ECO:0000256" key="9">
    <source>
        <dbReference type="ARBA" id="ARBA00022848"/>
    </source>
</evidence>
<evidence type="ECO:0000256" key="7">
    <source>
        <dbReference type="ARBA" id="ARBA00022723"/>
    </source>
</evidence>
<keyword evidence="6 14" id="KW-0349">Heme</keyword>
<comment type="function">
    <text evidence="2">May be involved in the metabolism of insect hormones and in the breakdown of synthetic insecticides.</text>
</comment>
<dbReference type="GO" id="GO:0016705">
    <property type="term" value="F:oxidoreductase activity, acting on paired donors, with incorporation or reduction of molecular oxygen"/>
    <property type="evidence" value="ECO:0007669"/>
    <property type="project" value="InterPro"/>
</dbReference>
<dbReference type="PANTHER" id="PTHR24291:SF189">
    <property type="entry name" value="CYTOCHROME P450 4C3-RELATED"/>
    <property type="match status" value="1"/>
</dbReference>
<dbReference type="PANTHER" id="PTHR24291">
    <property type="entry name" value="CYTOCHROME P450 FAMILY 4"/>
    <property type="match status" value="1"/>
</dbReference>
<keyword evidence="12 15" id="KW-0503">Monooxygenase</keyword>
<keyword evidence="9" id="KW-0492">Microsome</keyword>
<organism evidence="17 18">
    <name type="scientific">Rhamnusium bicolor</name>
    <dbReference type="NCBI Taxonomy" id="1586634"/>
    <lineage>
        <taxon>Eukaryota</taxon>
        <taxon>Metazoa</taxon>
        <taxon>Ecdysozoa</taxon>
        <taxon>Arthropoda</taxon>
        <taxon>Hexapoda</taxon>
        <taxon>Insecta</taxon>
        <taxon>Pterygota</taxon>
        <taxon>Neoptera</taxon>
        <taxon>Endopterygota</taxon>
        <taxon>Coleoptera</taxon>
        <taxon>Polyphaga</taxon>
        <taxon>Cucujiformia</taxon>
        <taxon>Chrysomeloidea</taxon>
        <taxon>Cerambycidae</taxon>
        <taxon>Lepturinae</taxon>
        <taxon>Rhagiini</taxon>
        <taxon>Rhamnusium</taxon>
    </lineage>
</organism>
<dbReference type="Pfam" id="PF00067">
    <property type="entry name" value="p450"/>
    <property type="match status" value="2"/>
</dbReference>
<dbReference type="Proteomes" id="UP001162156">
    <property type="component" value="Unassembled WGS sequence"/>
</dbReference>
<dbReference type="InterPro" id="IPR050196">
    <property type="entry name" value="Cytochrome_P450_Monoox"/>
</dbReference>
<keyword evidence="11 14" id="KW-0408">Iron</keyword>
<keyword evidence="13" id="KW-0472">Membrane</keyword>
<dbReference type="GO" id="GO:0004497">
    <property type="term" value="F:monooxygenase activity"/>
    <property type="evidence" value="ECO:0007669"/>
    <property type="project" value="UniProtKB-KW"/>
</dbReference>
<comment type="caution">
    <text evidence="17">The sequence shown here is derived from an EMBL/GenBank/DDBJ whole genome shotgun (WGS) entry which is preliminary data.</text>
</comment>
<sequence>MFFITLIIVLIGLLAAPYCLSCLKEYLRYRRLITSLHGPKSNPFLGNLSDLNCDDATLFTQLRQWAQEYYPAYKISAGLYLCVNIVSPEDFEVHTECVLSESVTSVSNRSTMDSAVQSSKWQTRRKILTPAFHFSILQQFVTIFNNETEHLVEVFRKNCHKPYINVVPYISQFTLSTINETSMGTRLNMDDEEDKTYYSTTHQIGKIFLYRLLRPWFYNNVFFYNLTPVGRKEKKLVNILHHFTSKVIKNKAKNFEEFEVNENEEINYSKRKKLAMLDLLLNAKISDGLIDDKGIEDEVNTFMFEELILQEINQVLNESNSQPSYNELQELKYMERCIKESLRIYPSVPFTARVLEEDILTSNGYTLPKSTIVNIHIFDIHRNPKIWPDPEKFDPDRFLPENCQNRHPFSFVPFSAGPRNCIGQKFAILELKAALCGIIRNFLLEPVDTPENIVLVTDMVLRAENDTVRVKFTPRN</sequence>
<dbReference type="PRINTS" id="PR00385">
    <property type="entry name" value="P450"/>
</dbReference>
<feature type="chain" id="PRO_5043496753" description="Cytochrome P450" evidence="16">
    <location>
        <begin position="22"/>
        <end position="476"/>
    </location>
</feature>
<evidence type="ECO:0000256" key="10">
    <source>
        <dbReference type="ARBA" id="ARBA00023002"/>
    </source>
</evidence>
<dbReference type="PRINTS" id="PR00463">
    <property type="entry name" value="EP450I"/>
</dbReference>
<keyword evidence="16" id="KW-0732">Signal</keyword>
<protein>
    <recommendedName>
        <fullName evidence="19">Cytochrome P450</fullName>
    </recommendedName>
</protein>
<dbReference type="InterPro" id="IPR036396">
    <property type="entry name" value="Cyt_P450_sf"/>
</dbReference>
<evidence type="ECO:0000256" key="4">
    <source>
        <dbReference type="ARBA" id="ARBA00004406"/>
    </source>
</evidence>
<dbReference type="GO" id="GO:0005789">
    <property type="term" value="C:endoplasmic reticulum membrane"/>
    <property type="evidence" value="ECO:0007669"/>
    <property type="project" value="UniProtKB-SubCell"/>
</dbReference>
<reference evidence="17" key="1">
    <citation type="journal article" date="2023" name="Insect Mol. Biol.">
        <title>Genome sequencing provides insights into the evolution of gene families encoding plant cell wall-degrading enzymes in longhorned beetles.</title>
        <authorList>
            <person name="Shin N.R."/>
            <person name="Okamura Y."/>
            <person name="Kirsch R."/>
            <person name="Pauchet Y."/>
        </authorList>
    </citation>
    <scope>NUCLEOTIDE SEQUENCE</scope>
    <source>
        <strain evidence="17">RBIC_L_NR</strain>
    </source>
</reference>